<dbReference type="InterPro" id="IPR023346">
    <property type="entry name" value="Lysozyme-like_dom_sf"/>
</dbReference>
<evidence type="ECO:0000313" key="5">
    <source>
        <dbReference type="EMBL" id="GFS26140.1"/>
    </source>
</evidence>
<name>A0AAV4JV26_9GAST</name>
<dbReference type="Proteomes" id="UP000762676">
    <property type="component" value="Unassembled WGS sequence"/>
</dbReference>
<accession>A0AAV4JV26</accession>
<dbReference type="AlphaFoldDB" id="A0AAV4JV26"/>
<gene>
    <name evidence="5" type="ORF">ElyMa_005204100</name>
</gene>
<dbReference type="InterPro" id="IPR018537">
    <property type="entry name" value="Peptidoglycan-bd_3"/>
</dbReference>
<dbReference type="Pfam" id="PF09374">
    <property type="entry name" value="PG_binding_3"/>
    <property type="match status" value="1"/>
</dbReference>
<dbReference type="SUPFAM" id="SSF53955">
    <property type="entry name" value="Lysozyme-like"/>
    <property type="match status" value="1"/>
</dbReference>
<feature type="region of interest" description="Disordered" evidence="1">
    <location>
        <begin position="374"/>
        <end position="418"/>
    </location>
</feature>
<keyword evidence="2" id="KW-0472">Membrane</keyword>
<dbReference type="Pfam" id="PF05838">
    <property type="entry name" value="Glyco_hydro_108"/>
    <property type="match status" value="1"/>
</dbReference>
<feature type="domain" description="Peptidoglycan binding" evidence="4">
    <location>
        <begin position="717"/>
        <end position="810"/>
    </location>
</feature>
<feature type="compositionally biased region" description="Basic residues" evidence="1">
    <location>
        <begin position="382"/>
        <end position="400"/>
    </location>
</feature>
<feature type="compositionally biased region" description="Basic residues" evidence="1">
    <location>
        <begin position="408"/>
        <end position="418"/>
    </location>
</feature>
<feature type="transmembrane region" description="Helical" evidence="2">
    <location>
        <begin position="819"/>
        <end position="836"/>
    </location>
</feature>
<evidence type="ECO:0000259" key="3">
    <source>
        <dbReference type="Pfam" id="PF05838"/>
    </source>
</evidence>
<reference evidence="5 6" key="1">
    <citation type="journal article" date="2021" name="Elife">
        <title>Chloroplast acquisition without the gene transfer in kleptoplastic sea slugs, Plakobranchus ocellatus.</title>
        <authorList>
            <person name="Maeda T."/>
            <person name="Takahashi S."/>
            <person name="Yoshida T."/>
            <person name="Shimamura S."/>
            <person name="Takaki Y."/>
            <person name="Nagai Y."/>
            <person name="Toyoda A."/>
            <person name="Suzuki Y."/>
            <person name="Arimoto A."/>
            <person name="Ishii H."/>
            <person name="Satoh N."/>
            <person name="Nishiyama T."/>
            <person name="Hasebe M."/>
            <person name="Maruyama T."/>
            <person name="Minagawa J."/>
            <person name="Obokata J."/>
            <person name="Shigenobu S."/>
        </authorList>
    </citation>
    <scope>NUCLEOTIDE SEQUENCE [LARGE SCALE GENOMIC DNA]</scope>
</reference>
<evidence type="ECO:0000256" key="2">
    <source>
        <dbReference type="SAM" id="Phobius"/>
    </source>
</evidence>
<dbReference type="CDD" id="cd13926">
    <property type="entry name" value="N-acetylmuramidase_GH108"/>
    <property type="match status" value="1"/>
</dbReference>
<evidence type="ECO:0000259" key="4">
    <source>
        <dbReference type="Pfam" id="PF09374"/>
    </source>
</evidence>
<dbReference type="EMBL" id="BMAT01010395">
    <property type="protein sequence ID" value="GFS26140.1"/>
    <property type="molecule type" value="Genomic_DNA"/>
</dbReference>
<organism evidence="5 6">
    <name type="scientific">Elysia marginata</name>
    <dbReference type="NCBI Taxonomy" id="1093978"/>
    <lineage>
        <taxon>Eukaryota</taxon>
        <taxon>Metazoa</taxon>
        <taxon>Spiralia</taxon>
        <taxon>Lophotrochozoa</taxon>
        <taxon>Mollusca</taxon>
        <taxon>Gastropoda</taxon>
        <taxon>Heterobranchia</taxon>
        <taxon>Euthyneura</taxon>
        <taxon>Panpulmonata</taxon>
        <taxon>Sacoglossa</taxon>
        <taxon>Placobranchoidea</taxon>
        <taxon>Plakobranchidae</taxon>
        <taxon>Elysia</taxon>
    </lineage>
</organism>
<sequence>MARSEKTVSRIKAIDETIKEIVRSEIKRLGNGADLNHIDVSCVTNMKNLFRSSKFDGDVSKWDVSNVTDMAEMFSMTPFNGDVSKWDVSSVHNMSLMFESCDFDGDLSKWDVSNVTNMADMFRISYFKGDISKWDVSNVTNMYNMFNSSRFNGDISKWDVSNVTNMAGMFSFSIFKGDISKWDVSNVTNMAEMFYGSIFNGDLSNWDVSNVTNMTGMFSFSIFKGDLSNWYVSNVRSMRYMFFRTKYIGDLSSWNVSYRCDTKNMFSYGTPYLPEWYIKKTSAKAQPWVKSHINRAVKKVTKKRVTAPKKTAAKKATGGVILFKSDKPGEEPIKILEYSRTSEEITPPKELEAPKVTKKRVTAPKKRAVKKVTTKRATAPKVQKKRVTAPKKRAAKKVATKKATAPKVTKKRVTAPKKTAVKKVDTKKATAQNNAKKVLKFNPSMEVLRYFVKMYQGGSKPNEAGLILFLRYMQLRILKKLITSKSPYADLIMEIQKATVHRKITMELIEKARKIVATERLDPTFKIIRKAVYRSPEGKEELRRSLARVRKNKLVKRANISKDPVMGLGIVPASQLLETNFKSCEVGEFKGVLGEVSLPFSLIISGLPGGGKTTFVMQMGKYFSNQDKKHEGGFVHHKNDRGGATNKGITLQTWERFGVDINQDGRRDVRDLRLITDAQALAIYKRQFWDKVKGDQIADQSIAEIIFDHAVNAGVSRASKMAQYILNTRFEKRLRVDGIIGKNTLKAINSLRGGSAPMFFQIFLQMRRHYYNYLANGEVPRRMERFFSKELRISPSNSQKTFINGWIKRVESFSPATKLSLGLGSALAIVGLIYLVKKK</sequence>
<keyword evidence="6" id="KW-1185">Reference proteome</keyword>
<protein>
    <submittedName>
        <fullName evidence="5">Surface protein</fullName>
    </submittedName>
</protein>
<comment type="caution">
    <text evidence="5">The sequence shown here is derived from an EMBL/GenBank/DDBJ whole genome shotgun (WGS) entry which is preliminary data.</text>
</comment>
<proteinExistence type="predicted"/>
<dbReference type="InterPro" id="IPR011889">
    <property type="entry name" value="Liste_lipo_26"/>
</dbReference>
<dbReference type="InterPro" id="IPR005046">
    <property type="entry name" value="DUF285"/>
</dbReference>
<dbReference type="Pfam" id="PF03382">
    <property type="entry name" value="DUF285"/>
    <property type="match status" value="1"/>
</dbReference>
<keyword evidence="2" id="KW-0812">Transmembrane</keyword>
<keyword evidence="2" id="KW-1133">Transmembrane helix</keyword>
<dbReference type="Gene3D" id="1.20.141.10">
    <property type="entry name" value="Chitosanase, subunit A, domain 1"/>
    <property type="match status" value="1"/>
</dbReference>
<evidence type="ECO:0000256" key="1">
    <source>
        <dbReference type="SAM" id="MobiDB-lite"/>
    </source>
</evidence>
<feature type="domain" description="TtsA-like Glycoside hydrolase family 108" evidence="3">
    <location>
        <begin position="629"/>
        <end position="714"/>
    </location>
</feature>
<evidence type="ECO:0000313" key="6">
    <source>
        <dbReference type="Proteomes" id="UP000762676"/>
    </source>
</evidence>
<dbReference type="InterPro" id="IPR008565">
    <property type="entry name" value="TtsA-like_GH18_dom"/>
</dbReference>
<dbReference type="NCBIfam" id="TIGR02167">
    <property type="entry name" value="Liste_lipo_26"/>
    <property type="match status" value="6"/>
</dbReference>